<reference evidence="5 6" key="1">
    <citation type="submission" date="2018-07" db="EMBL/GenBank/DDBJ databases">
        <title>Genomic Encyclopedia of Type Strains, Phase IV (KMG-IV): sequencing the most valuable type-strain genomes for metagenomic binning, comparative biology and taxonomic classification.</title>
        <authorList>
            <person name="Goeker M."/>
        </authorList>
    </citation>
    <scope>NUCLEOTIDE SEQUENCE [LARGE SCALE GENOMIC DNA]</scope>
    <source>
        <strain evidence="5 6">DSM 25528</strain>
    </source>
</reference>
<dbReference type="Gene3D" id="1.10.10.10">
    <property type="entry name" value="Winged helix-like DNA-binding domain superfamily/Winged helix DNA-binding domain"/>
    <property type="match status" value="1"/>
</dbReference>
<keyword evidence="2" id="KW-0238">DNA-binding</keyword>
<dbReference type="SUPFAM" id="SSF46785">
    <property type="entry name" value="Winged helix' DNA-binding domain"/>
    <property type="match status" value="1"/>
</dbReference>
<gene>
    <name evidence="5" type="ORF">DFR48_104107</name>
</gene>
<name>A0A6I7HP43_9HYPH</name>
<sequence>MDQDITLPPAAASSGDFVAVAMTAITRFIRENALKPGDRLPAESVLTRELHVSRTVVREALRSLAALRLVDLGAGKRPTVAQLDDETMAMMMAHGVITDQIGVQHIYDARRTIEGRTVALASLRRTDAEAREILHHAWSMERDFDQPSAVMEHDIAFHLAIAQASRNPVFSLIIGAFREVMRETWPIGWRSRARDEDRRAVPRLHVELAEAIAAGDPNAAVDLMNRHFDDSTKALLVAGLI</sequence>
<protein>
    <submittedName>
        <fullName evidence="5">GntR family transcriptional regulator</fullName>
    </submittedName>
</protein>
<proteinExistence type="predicted"/>
<evidence type="ECO:0000256" key="1">
    <source>
        <dbReference type="ARBA" id="ARBA00023015"/>
    </source>
</evidence>
<dbReference type="SUPFAM" id="SSF48008">
    <property type="entry name" value="GntR ligand-binding domain-like"/>
    <property type="match status" value="1"/>
</dbReference>
<evidence type="ECO:0000313" key="6">
    <source>
        <dbReference type="Proteomes" id="UP000252582"/>
    </source>
</evidence>
<comment type="caution">
    <text evidence="5">The sequence shown here is derived from an EMBL/GenBank/DDBJ whole genome shotgun (WGS) entry which is preliminary data.</text>
</comment>
<feature type="domain" description="HTH gntR-type" evidence="4">
    <location>
        <begin position="15"/>
        <end position="83"/>
    </location>
</feature>
<accession>A0A6I7HP43</accession>
<keyword evidence="6" id="KW-1185">Reference proteome</keyword>
<evidence type="ECO:0000256" key="3">
    <source>
        <dbReference type="ARBA" id="ARBA00023163"/>
    </source>
</evidence>
<dbReference type="GO" id="GO:0003700">
    <property type="term" value="F:DNA-binding transcription factor activity"/>
    <property type="evidence" value="ECO:0007669"/>
    <property type="project" value="InterPro"/>
</dbReference>
<dbReference type="Gene3D" id="1.20.120.530">
    <property type="entry name" value="GntR ligand-binding domain-like"/>
    <property type="match status" value="1"/>
</dbReference>
<evidence type="ECO:0000256" key="2">
    <source>
        <dbReference type="ARBA" id="ARBA00023125"/>
    </source>
</evidence>
<organism evidence="5 6">
    <name type="scientific">Ciceribacter lividus</name>
    <dbReference type="NCBI Taxonomy" id="1197950"/>
    <lineage>
        <taxon>Bacteria</taxon>
        <taxon>Pseudomonadati</taxon>
        <taxon>Pseudomonadota</taxon>
        <taxon>Alphaproteobacteria</taxon>
        <taxon>Hyphomicrobiales</taxon>
        <taxon>Rhizobiaceae</taxon>
        <taxon>Ciceribacter</taxon>
    </lineage>
</organism>
<dbReference type="InterPro" id="IPR008920">
    <property type="entry name" value="TF_FadR/GntR_C"/>
</dbReference>
<keyword evidence="3" id="KW-0804">Transcription</keyword>
<dbReference type="SMART" id="SM00345">
    <property type="entry name" value="HTH_GNTR"/>
    <property type="match status" value="1"/>
</dbReference>
<dbReference type="Pfam" id="PF00392">
    <property type="entry name" value="GntR"/>
    <property type="match status" value="1"/>
</dbReference>
<dbReference type="EMBL" id="QPIX01000004">
    <property type="protein sequence ID" value="RCW25855.1"/>
    <property type="molecule type" value="Genomic_DNA"/>
</dbReference>
<dbReference type="PANTHER" id="PTHR43537">
    <property type="entry name" value="TRANSCRIPTIONAL REGULATOR, GNTR FAMILY"/>
    <property type="match status" value="1"/>
</dbReference>
<dbReference type="PRINTS" id="PR00035">
    <property type="entry name" value="HTHGNTR"/>
</dbReference>
<dbReference type="InterPro" id="IPR036388">
    <property type="entry name" value="WH-like_DNA-bd_sf"/>
</dbReference>
<evidence type="ECO:0000259" key="4">
    <source>
        <dbReference type="PROSITE" id="PS50949"/>
    </source>
</evidence>
<dbReference type="GO" id="GO:0003677">
    <property type="term" value="F:DNA binding"/>
    <property type="evidence" value="ECO:0007669"/>
    <property type="project" value="UniProtKB-KW"/>
</dbReference>
<dbReference type="InterPro" id="IPR036390">
    <property type="entry name" value="WH_DNA-bd_sf"/>
</dbReference>
<dbReference type="PROSITE" id="PS50949">
    <property type="entry name" value="HTH_GNTR"/>
    <property type="match status" value="1"/>
</dbReference>
<dbReference type="Pfam" id="PF07729">
    <property type="entry name" value="FCD"/>
    <property type="match status" value="1"/>
</dbReference>
<dbReference type="InterPro" id="IPR000524">
    <property type="entry name" value="Tscrpt_reg_HTH_GntR"/>
</dbReference>
<dbReference type="PANTHER" id="PTHR43537:SF5">
    <property type="entry name" value="UXU OPERON TRANSCRIPTIONAL REGULATOR"/>
    <property type="match status" value="1"/>
</dbReference>
<keyword evidence="1" id="KW-0805">Transcription regulation</keyword>
<evidence type="ECO:0000313" key="5">
    <source>
        <dbReference type="EMBL" id="RCW25855.1"/>
    </source>
</evidence>
<dbReference type="CDD" id="cd07377">
    <property type="entry name" value="WHTH_GntR"/>
    <property type="match status" value="1"/>
</dbReference>
<dbReference type="SMART" id="SM00895">
    <property type="entry name" value="FCD"/>
    <property type="match status" value="1"/>
</dbReference>
<dbReference type="Proteomes" id="UP000252582">
    <property type="component" value="Unassembled WGS sequence"/>
</dbReference>
<dbReference type="InterPro" id="IPR011711">
    <property type="entry name" value="GntR_C"/>
</dbReference>
<dbReference type="AlphaFoldDB" id="A0A6I7HP43"/>